<dbReference type="PANTHER" id="PTHR43283">
    <property type="entry name" value="BETA-LACTAMASE-RELATED"/>
    <property type="match status" value="1"/>
</dbReference>
<sequence length="387" mass="42863">MESVITIHEGRTDAAPEQVGMDAERLALLDRHFGGLIEAGKLQGASYLVARDGKIIVHRSQGKLTNKSDSPDLKPDSIRKVYSITKAFTAAAITRLAEEGLLHPTQSVSTILPEFDTAMHRGISIWHLITHTSGIGADPDVLGEPYAYPWYEWFAHESKKRSESWSKSDTIKGIISGKPLAKPGEQWIYGSSGYALLAEIIERVSGVSYETYIKQHFLEPLGMGRTFMRVPEMLRDETCYVGDWGQREIYEPRPADDDMLPAGGNGFYSTLHDLYRFGQALLEGGTLDGNTVLGRRSVQMMVSDQLKDVKNRCWGNTSDDSRYAFGLGLGGADLCSPATFSHEGFGHSGLYVDPIERLVYVFFVPSKAGWVPESVINPRNIIWSALL</sequence>
<dbReference type="AlphaFoldDB" id="A0A2V2YE27"/>
<accession>A0A2V2YE27</accession>
<dbReference type="EMBL" id="QGTQ01000043">
    <property type="protein sequence ID" value="PWV90536.1"/>
    <property type="molecule type" value="Genomic_DNA"/>
</dbReference>
<dbReference type="SUPFAM" id="SSF56601">
    <property type="entry name" value="beta-lactamase/transpeptidase-like"/>
    <property type="match status" value="1"/>
</dbReference>
<evidence type="ECO:0000259" key="1">
    <source>
        <dbReference type="Pfam" id="PF00144"/>
    </source>
</evidence>
<gene>
    <name evidence="2" type="ORF">DFQ01_14310</name>
</gene>
<proteinExistence type="predicted"/>
<evidence type="ECO:0000313" key="2">
    <source>
        <dbReference type="EMBL" id="PWV90536.1"/>
    </source>
</evidence>
<protein>
    <submittedName>
        <fullName evidence="2">CubicO group peptidase (Beta-lactamase class C family)</fullName>
    </submittedName>
</protein>
<dbReference type="InterPro" id="IPR001466">
    <property type="entry name" value="Beta-lactam-related"/>
</dbReference>
<comment type="caution">
    <text evidence="2">The sequence shown here is derived from an EMBL/GenBank/DDBJ whole genome shotgun (WGS) entry which is preliminary data.</text>
</comment>
<dbReference type="OrthoDB" id="9770183at2"/>
<dbReference type="InterPro" id="IPR050789">
    <property type="entry name" value="Diverse_Enzym_Activities"/>
</dbReference>
<feature type="domain" description="Beta-lactamase-related" evidence="1">
    <location>
        <begin position="29"/>
        <end position="364"/>
    </location>
</feature>
<dbReference type="InterPro" id="IPR012338">
    <property type="entry name" value="Beta-lactam/transpept-like"/>
</dbReference>
<keyword evidence="3" id="KW-1185">Reference proteome</keyword>
<evidence type="ECO:0000313" key="3">
    <source>
        <dbReference type="Proteomes" id="UP000246635"/>
    </source>
</evidence>
<reference evidence="2 3" key="1">
    <citation type="submission" date="2018-05" db="EMBL/GenBank/DDBJ databases">
        <title>Genomic Encyclopedia of Type Strains, Phase III (KMG-III): the genomes of soil and plant-associated and newly described type strains.</title>
        <authorList>
            <person name="Whitman W."/>
        </authorList>
    </citation>
    <scope>NUCLEOTIDE SEQUENCE [LARGE SCALE GENOMIC DNA]</scope>
    <source>
        <strain evidence="2 3">CECT 5696</strain>
    </source>
</reference>
<dbReference type="Proteomes" id="UP000246635">
    <property type="component" value="Unassembled WGS sequence"/>
</dbReference>
<organism evidence="2 3">
    <name type="scientific">Paenibacillus cellulosilyticus</name>
    <dbReference type="NCBI Taxonomy" id="375489"/>
    <lineage>
        <taxon>Bacteria</taxon>
        <taxon>Bacillati</taxon>
        <taxon>Bacillota</taxon>
        <taxon>Bacilli</taxon>
        <taxon>Bacillales</taxon>
        <taxon>Paenibacillaceae</taxon>
        <taxon>Paenibacillus</taxon>
    </lineage>
</organism>
<dbReference type="Gene3D" id="3.40.710.10">
    <property type="entry name" value="DD-peptidase/beta-lactamase superfamily"/>
    <property type="match status" value="1"/>
</dbReference>
<dbReference type="Pfam" id="PF00144">
    <property type="entry name" value="Beta-lactamase"/>
    <property type="match status" value="1"/>
</dbReference>
<dbReference type="RefSeq" id="WP_110047414.1">
    <property type="nucleotide sequence ID" value="NZ_CP054613.1"/>
</dbReference>
<name>A0A2V2YE27_9BACL</name>